<feature type="compositionally biased region" description="Basic residues" evidence="5">
    <location>
        <begin position="229"/>
        <end position="239"/>
    </location>
</feature>
<dbReference type="PANTHER" id="PTHR46537">
    <property type="entry name" value="OS11G0578200 PROTEIN"/>
    <property type="match status" value="1"/>
</dbReference>
<dbReference type="PROSITE" id="PS50089">
    <property type="entry name" value="ZF_RING_2"/>
    <property type="match status" value="1"/>
</dbReference>
<keyword evidence="7" id="KW-1185">Reference proteome</keyword>
<feature type="compositionally biased region" description="Basic and acidic residues" evidence="5">
    <location>
        <begin position="10"/>
        <end position="21"/>
    </location>
</feature>
<organism evidence="7 8">
    <name type="scientific">Rhodamnia argentea</name>
    <dbReference type="NCBI Taxonomy" id="178133"/>
    <lineage>
        <taxon>Eukaryota</taxon>
        <taxon>Viridiplantae</taxon>
        <taxon>Streptophyta</taxon>
        <taxon>Embryophyta</taxon>
        <taxon>Tracheophyta</taxon>
        <taxon>Spermatophyta</taxon>
        <taxon>Magnoliopsida</taxon>
        <taxon>eudicotyledons</taxon>
        <taxon>Gunneridae</taxon>
        <taxon>Pentapetalae</taxon>
        <taxon>rosids</taxon>
        <taxon>malvids</taxon>
        <taxon>Myrtales</taxon>
        <taxon>Myrtaceae</taxon>
        <taxon>Myrtoideae</taxon>
        <taxon>Myrteae</taxon>
        <taxon>Australasian group</taxon>
        <taxon>Rhodamnia</taxon>
    </lineage>
</organism>
<keyword evidence="2 4" id="KW-0863">Zinc-finger</keyword>
<dbReference type="RefSeq" id="XP_030543526.1">
    <property type="nucleotide sequence ID" value="XM_030687666.2"/>
</dbReference>
<feature type="compositionally biased region" description="Basic and acidic residues" evidence="5">
    <location>
        <begin position="352"/>
        <end position="368"/>
    </location>
</feature>
<dbReference type="Gene3D" id="3.30.40.10">
    <property type="entry name" value="Zinc/RING finger domain, C3HC4 (zinc finger)"/>
    <property type="match status" value="1"/>
</dbReference>
<dbReference type="OrthoDB" id="337575at2759"/>
<evidence type="ECO:0000313" key="8">
    <source>
        <dbReference type="RefSeq" id="XP_030543526.1"/>
    </source>
</evidence>
<gene>
    <name evidence="8" type="primary">LOC115750367</name>
</gene>
<dbReference type="Proteomes" id="UP000827889">
    <property type="component" value="Chromosome 3"/>
</dbReference>
<keyword evidence="1" id="KW-0479">Metal-binding</keyword>
<dbReference type="GeneID" id="115750367"/>
<feature type="region of interest" description="Disordered" evidence="5">
    <location>
        <begin position="343"/>
        <end position="405"/>
    </location>
</feature>
<dbReference type="KEGG" id="rarg:115750367"/>
<dbReference type="CDD" id="cd16531">
    <property type="entry name" value="RING-HC_RING1-like"/>
    <property type="match status" value="1"/>
</dbReference>
<evidence type="ECO:0000256" key="4">
    <source>
        <dbReference type="PROSITE-ProRule" id="PRU00175"/>
    </source>
</evidence>
<accession>A0A8B8Q8S5</accession>
<reference evidence="8" key="1">
    <citation type="submission" date="2025-08" db="UniProtKB">
        <authorList>
            <consortium name="RefSeq"/>
        </authorList>
    </citation>
    <scope>IDENTIFICATION</scope>
    <source>
        <tissue evidence="8">Leaf</tissue>
    </source>
</reference>
<dbReference type="InterPro" id="IPR001841">
    <property type="entry name" value="Znf_RING"/>
</dbReference>
<dbReference type="InterPro" id="IPR017907">
    <property type="entry name" value="Znf_RING_CS"/>
</dbReference>
<dbReference type="PROSITE" id="PS00518">
    <property type="entry name" value="ZF_RING_1"/>
    <property type="match status" value="1"/>
</dbReference>
<evidence type="ECO:0000256" key="3">
    <source>
        <dbReference type="ARBA" id="ARBA00022833"/>
    </source>
</evidence>
<feature type="region of interest" description="Disordered" evidence="5">
    <location>
        <begin position="1"/>
        <end position="44"/>
    </location>
</feature>
<evidence type="ECO:0000256" key="2">
    <source>
        <dbReference type="ARBA" id="ARBA00022771"/>
    </source>
</evidence>
<evidence type="ECO:0000256" key="1">
    <source>
        <dbReference type="ARBA" id="ARBA00022723"/>
    </source>
</evidence>
<sequence length="562" mass="61248">MRARKRPRRASADDVPHRNDTSNRGGGSPQDDHEFCRSSSSRDLDKDGYEWSPFVSLSGHSLFHLNALYVQVELAEIREKVQCPICLGIIRNTRAVKECLHRFCQECIAKYMLLRSNECPACRTHCGSNSLRADPRYDALIEAFYPDFGKSKMVSSFHLLSLEDSMRSKPLDTSTVPSVNRQNQLEGTTNAITQTPSIAVKTNSPFPPKTKKTKDHSSPGPLSESSHNTRTKGASKKRSTALPTVKTQKDERSAQTKCRRLVLALASAPTTELGHGTAVAQSPSTDVMGALVSINDILVNKQEMSNAQIFSSADQDTAQAIDMTTITNTIIGTNSGQEIITSRSITASDIPTDDHDHPQRMSNRRQDDQPAISDSLMGSAILSDTRSTPPLTAADNAPPLADSAAGNEPVETVLAGSAIAEGLAMTNVNPSDPTSAAISELAAIPSSVSPSVQLSGRVLTSTIPGSSTEVNEELISLTKQYQALSNNDARLLEEVVMLKVQLAEAAHCGTVNRLRMTQVWQDLKEFRDYSSGWDHQHSFEVQYLSKLMTAFSDSIEKFLDTL</sequence>
<dbReference type="SUPFAM" id="SSF57850">
    <property type="entry name" value="RING/U-box"/>
    <property type="match status" value="1"/>
</dbReference>
<proteinExistence type="predicted"/>
<dbReference type="InterPro" id="IPR013083">
    <property type="entry name" value="Znf_RING/FYVE/PHD"/>
</dbReference>
<feature type="domain" description="RING-type" evidence="6">
    <location>
        <begin position="83"/>
        <end position="123"/>
    </location>
</feature>
<evidence type="ECO:0000313" key="7">
    <source>
        <dbReference type="Proteomes" id="UP000827889"/>
    </source>
</evidence>
<feature type="compositionally biased region" description="Basic and acidic residues" evidence="5">
    <location>
        <begin position="30"/>
        <end position="44"/>
    </location>
</feature>
<evidence type="ECO:0000256" key="5">
    <source>
        <dbReference type="SAM" id="MobiDB-lite"/>
    </source>
</evidence>
<dbReference type="GO" id="GO:0008270">
    <property type="term" value="F:zinc ion binding"/>
    <property type="evidence" value="ECO:0007669"/>
    <property type="project" value="UniProtKB-KW"/>
</dbReference>
<protein>
    <submittedName>
        <fullName evidence="8">Uncharacterized protein LOC115750367</fullName>
    </submittedName>
</protein>
<dbReference type="InterPro" id="IPR044592">
    <property type="entry name" value="RING1A/B"/>
</dbReference>
<name>A0A8B8Q8S5_9MYRT</name>
<evidence type="ECO:0000259" key="6">
    <source>
        <dbReference type="PROSITE" id="PS50089"/>
    </source>
</evidence>
<dbReference type="PANTHER" id="PTHR46537:SF3">
    <property type="entry name" value="E3 UBIQUITIN-PROTEIN LIGASE RING1A"/>
    <property type="match status" value="1"/>
</dbReference>
<feature type="region of interest" description="Disordered" evidence="5">
    <location>
        <begin position="168"/>
        <end position="256"/>
    </location>
</feature>
<feature type="compositionally biased region" description="Polar residues" evidence="5">
    <location>
        <begin position="171"/>
        <end position="204"/>
    </location>
</feature>
<dbReference type="AlphaFoldDB" id="A0A8B8Q8S5"/>
<dbReference type="SMART" id="SM00184">
    <property type="entry name" value="RING"/>
    <property type="match status" value="1"/>
</dbReference>
<keyword evidence="3" id="KW-0862">Zinc</keyword>
<dbReference type="Pfam" id="PF13923">
    <property type="entry name" value="zf-C3HC4_2"/>
    <property type="match status" value="1"/>
</dbReference>